<dbReference type="GO" id="GO:0051287">
    <property type="term" value="F:NAD binding"/>
    <property type="evidence" value="ECO:0007669"/>
    <property type="project" value="InterPro"/>
</dbReference>
<dbReference type="Gene3D" id="1.10.1040.10">
    <property type="entry name" value="N-(1-d-carboxylethyl)-l-norvaline Dehydrogenase, domain 2"/>
    <property type="match status" value="1"/>
</dbReference>
<evidence type="ECO:0000256" key="1">
    <source>
        <dbReference type="ARBA" id="ARBA00009080"/>
    </source>
</evidence>
<feature type="domain" description="3-hydroxyisobutyrate dehydrogenase-like NAD-binding" evidence="6">
    <location>
        <begin position="196"/>
        <end position="312"/>
    </location>
</feature>
<evidence type="ECO:0000256" key="4">
    <source>
        <dbReference type="PIRSR" id="PIRSR000103-1"/>
    </source>
</evidence>
<reference evidence="7 8" key="1">
    <citation type="submission" date="2014-08" db="EMBL/GenBank/DDBJ databases">
        <title>Genome sequence of Tetragenococcus muriaticus.</title>
        <authorList>
            <person name="Chuea-nongthon C."/>
            <person name="Rodtong S."/>
            <person name="Yongsawatdigul J."/>
            <person name="Steele J.L."/>
            <person name="Liu X.-y."/>
            <person name="Speers J."/>
            <person name="Glasner J.D."/>
            <person name="Neeno-Eckwall E.C."/>
        </authorList>
    </citation>
    <scope>NUCLEOTIDE SEQUENCE [LARGE SCALE GENOMIC DNA]</scope>
    <source>
        <strain evidence="7 8">PMC-11-5</strain>
    </source>
</reference>
<dbReference type="RefSeq" id="WP_081930219.1">
    <property type="nucleotide sequence ID" value="NZ_JPVU01000283.1"/>
</dbReference>
<name>A0A091BZN5_9ENTE</name>
<accession>A0A091BZN5</accession>
<keyword evidence="2 7" id="KW-0560">Oxidoreductase</keyword>
<dbReference type="SUPFAM" id="SSF48179">
    <property type="entry name" value="6-phosphogluconate dehydrogenase C-terminal domain-like"/>
    <property type="match status" value="1"/>
</dbReference>
<dbReference type="InterPro" id="IPR008927">
    <property type="entry name" value="6-PGluconate_DH-like_C_sf"/>
</dbReference>
<protein>
    <submittedName>
        <fullName evidence="7">2-hydroxy-3-oxopropionate reductase</fullName>
        <ecNumber evidence="7">1.-.-.-</ecNumber>
        <ecNumber evidence="7">1.1.1.44</ecNumber>
        <ecNumber evidence="7">1.1.1.60</ecNumber>
    </submittedName>
</protein>
<evidence type="ECO:0000256" key="3">
    <source>
        <dbReference type="ARBA" id="ARBA00023027"/>
    </source>
</evidence>
<feature type="domain" description="6-phosphogluconate dehydrogenase NADP-binding" evidence="5">
    <location>
        <begin position="30"/>
        <end position="189"/>
    </location>
</feature>
<dbReference type="SUPFAM" id="SSF51735">
    <property type="entry name" value="NAD(P)-binding Rossmann-fold domains"/>
    <property type="match status" value="1"/>
</dbReference>
<dbReference type="GO" id="GO:0008679">
    <property type="term" value="F:2-hydroxy-3-oxopropionate reductase activity"/>
    <property type="evidence" value="ECO:0007669"/>
    <property type="project" value="UniProtKB-EC"/>
</dbReference>
<comment type="caution">
    <text evidence="7">The sequence shown here is derived from an EMBL/GenBank/DDBJ whole genome shotgun (WGS) entry which is preliminary data.</text>
</comment>
<feature type="active site" evidence="4">
    <location>
        <position position="199"/>
    </location>
</feature>
<dbReference type="Pfam" id="PF14833">
    <property type="entry name" value="NAD_binding_11"/>
    <property type="match status" value="1"/>
</dbReference>
<comment type="similarity">
    <text evidence="1">Belongs to the HIBADH-related family.</text>
</comment>
<dbReference type="InterPro" id="IPR015815">
    <property type="entry name" value="HIBADH-related"/>
</dbReference>
<dbReference type="PIRSF" id="PIRSF000103">
    <property type="entry name" value="HIBADH"/>
    <property type="match status" value="1"/>
</dbReference>
<sequence length="314" mass="33989">MKYIGETHKKVIYHAFDFLIKNSKGMNRMKVGVIGLGNMGYPIAENILQAGHELVVYNRTASKADPLVAEGATQAMSPSEVAFRTDVVFTVLAGDQATEQVVFGEDGILNGLSKEGIHVAISTISVDCAKRLNEAHTEQGKHFISTTVLGRPDVAQSGNLHLIVAGPETARKKIAPILEVIGQDVFVMGEEPYLANVVKLGNNFLLVSMLEALSEAFIFAQKNGIEPQSFLDVISTFFGSPIYDNYGSIMVNEDFEPAGFKMSLGLKDTNLALEAAQEADASLPLAELAKEHFSKGIENGLEDLDWAALIKCIE</sequence>
<dbReference type="AlphaFoldDB" id="A0A091BZN5"/>
<dbReference type="InterPro" id="IPR013328">
    <property type="entry name" value="6PGD_dom2"/>
</dbReference>
<dbReference type="Gene3D" id="3.40.50.720">
    <property type="entry name" value="NAD(P)-binding Rossmann-like Domain"/>
    <property type="match status" value="1"/>
</dbReference>
<dbReference type="InterPro" id="IPR006115">
    <property type="entry name" value="6PGDH_NADP-bd"/>
</dbReference>
<evidence type="ECO:0000256" key="2">
    <source>
        <dbReference type="ARBA" id="ARBA00023002"/>
    </source>
</evidence>
<dbReference type="PANTHER" id="PTHR43580">
    <property type="entry name" value="OXIDOREDUCTASE GLYR1-RELATED"/>
    <property type="match status" value="1"/>
</dbReference>
<dbReference type="EC" id="1.1.1.60" evidence="7"/>
<dbReference type="Proteomes" id="UP000029380">
    <property type="component" value="Unassembled WGS sequence"/>
</dbReference>
<dbReference type="GO" id="GO:0050661">
    <property type="term" value="F:NADP binding"/>
    <property type="evidence" value="ECO:0007669"/>
    <property type="project" value="InterPro"/>
</dbReference>
<dbReference type="OrthoDB" id="9786703at2"/>
<keyword evidence="3" id="KW-0520">NAD</keyword>
<evidence type="ECO:0000259" key="5">
    <source>
        <dbReference type="Pfam" id="PF03446"/>
    </source>
</evidence>
<proteinExistence type="inferred from homology"/>
<dbReference type="GO" id="GO:0004616">
    <property type="term" value="F:phosphogluconate dehydrogenase (decarboxylating) activity"/>
    <property type="evidence" value="ECO:0007669"/>
    <property type="project" value="UniProtKB-EC"/>
</dbReference>
<evidence type="ECO:0000313" key="8">
    <source>
        <dbReference type="Proteomes" id="UP000029380"/>
    </source>
</evidence>
<dbReference type="EC" id="1.-.-.-" evidence="7"/>
<dbReference type="PANTHER" id="PTHR43580:SF2">
    <property type="entry name" value="CYTOKINE-LIKE NUCLEAR FACTOR N-PAC"/>
    <property type="match status" value="1"/>
</dbReference>
<dbReference type="InterPro" id="IPR029154">
    <property type="entry name" value="HIBADH-like_NADP-bd"/>
</dbReference>
<dbReference type="InterPro" id="IPR036291">
    <property type="entry name" value="NAD(P)-bd_dom_sf"/>
</dbReference>
<dbReference type="EMBL" id="JPVU01000283">
    <property type="protein sequence ID" value="KFN89267.1"/>
    <property type="molecule type" value="Genomic_DNA"/>
</dbReference>
<dbReference type="PATRIC" id="fig|1302649.3.peg.2530"/>
<evidence type="ECO:0000313" key="7">
    <source>
        <dbReference type="EMBL" id="KFN89267.1"/>
    </source>
</evidence>
<gene>
    <name evidence="7" type="ORF">TMUPMC115_2544</name>
</gene>
<dbReference type="Pfam" id="PF03446">
    <property type="entry name" value="NAD_binding_2"/>
    <property type="match status" value="1"/>
</dbReference>
<organism evidence="7 8">
    <name type="scientific">Tetragenococcus muriaticus PMC-11-5</name>
    <dbReference type="NCBI Taxonomy" id="1302649"/>
    <lineage>
        <taxon>Bacteria</taxon>
        <taxon>Bacillati</taxon>
        <taxon>Bacillota</taxon>
        <taxon>Bacilli</taxon>
        <taxon>Lactobacillales</taxon>
        <taxon>Enterococcaceae</taxon>
        <taxon>Tetragenococcus</taxon>
    </lineage>
</organism>
<dbReference type="InterPro" id="IPR051265">
    <property type="entry name" value="HIBADH-related_NP60_sf"/>
</dbReference>
<dbReference type="EC" id="1.1.1.44" evidence="7"/>
<evidence type="ECO:0000259" key="6">
    <source>
        <dbReference type="Pfam" id="PF14833"/>
    </source>
</evidence>